<accession>A0A9P1MYB3</accession>
<comment type="caution">
    <text evidence="2">The sequence shown here is derived from an EMBL/GenBank/DDBJ whole genome shotgun (WGS) entry which is preliminary data.</text>
</comment>
<evidence type="ECO:0000313" key="3">
    <source>
        <dbReference type="Proteomes" id="UP001152747"/>
    </source>
</evidence>
<sequence length="147" mass="16010">MSGRRQSVRSARKRFQVNTFAPGGTINDPLNIEVEINSTSDKVFGEELNGKPPPQKKKKFEHDQVSPMKHVSFLGGILEILKKGASVDRKLPRSGHADFYDVCHIIVNRVAAEAEDSAADAEASGLHSRLASLDQNLGIASASPLKY</sequence>
<evidence type="ECO:0000256" key="1">
    <source>
        <dbReference type="SAM" id="MobiDB-lite"/>
    </source>
</evidence>
<protein>
    <submittedName>
        <fullName evidence="2">Uncharacterized protein</fullName>
    </submittedName>
</protein>
<evidence type="ECO:0000313" key="2">
    <source>
        <dbReference type="EMBL" id="CAI5443318.1"/>
    </source>
</evidence>
<proteinExistence type="predicted"/>
<dbReference type="AlphaFoldDB" id="A0A9P1MYB3"/>
<organism evidence="2 3">
    <name type="scientific">Caenorhabditis angaria</name>
    <dbReference type="NCBI Taxonomy" id="860376"/>
    <lineage>
        <taxon>Eukaryota</taxon>
        <taxon>Metazoa</taxon>
        <taxon>Ecdysozoa</taxon>
        <taxon>Nematoda</taxon>
        <taxon>Chromadorea</taxon>
        <taxon>Rhabditida</taxon>
        <taxon>Rhabditina</taxon>
        <taxon>Rhabditomorpha</taxon>
        <taxon>Rhabditoidea</taxon>
        <taxon>Rhabditidae</taxon>
        <taxon>Peloderinae</taxon>
        <taxon>Caenorhabditis</taxon>
    </lineage>
</organism>
<gene>
    <name evidence="2" type="ORF">CAMP_LOCUS5955</name>
</gene>
<dbReference type="EMBL" id="CANHGI010000002">
    <property type="protein sequence ID" value="CAI5443318.1"/>
    <property type="molecule type" value="Genomic_DNA"/>
</dbReference>
<name>A0A9P1MYB3_9PELO</name>
<feature type="region of interest" description="Disordered" evidence="1">
    <location>
        <begin position="43"/>
        <end position="64"/>
    </location>
</feature>
<dbReference type="Proteomes" id="UP001152747">
    <property type="component" value="Unassembled WGS sequence"/>
</dbReference>
<keyword evidence="3" id="KW-1185">Reference proteome</keyword>
<reference evidence="2" key="1">
    <citation type="submission" date="2022-11" db="EMBL/GenBank/DDBJ databases">
        <authorList>
            <person name="Kikuchi T."/>
        </authorList>
    </citation>
    <scope>NUCLEOTIDE SEQUENCE</scope>
    <source>
        <strain evidence="2">PS1010</strain>
    </source>
</reference>